<protein>
    <submittedName>
        <fullName evidence="2">Uncharacterized protein</fullName>
    </submittedName>
</protein>
<proteinExistence type="predicted"/>
<gene>
    <name evidence="2" type="ORF">P7K49_033620</name>
</gene>
<evidence type="ECO:0000313" key="3">
    <source>
        <dbReference type="Proteomes" id="UP001266305"/>
    </source>
</evidence>
<keyword evidence="3" id="KW-1185">Reference proteome</keyword>
<evidence type="ECO:0000313" key="2">
    <source>
        <dbReference type="EMBL" id="KAK2087713.1"/>
    </source>
</evidence>
<feature type="region of interest" description="Disordered" evidence="1">
    <location>
        <begin position="156"/>
        <end position="191"/>
    </location>
</feature>
<dbReference type="EMBL" id="JASSZA010000019">
    <property type="protein sequence ID" value="KAK2087713.1"/>
    <property type="molecule type" value="Genomic_DNA"/>
</dbReference>
<comment type="caution">
    <text evidence="2">The sequence shown here is derived from an EMBL/GenBank/DDBJ whole genome shotgun (WGS) entry which is preliminary data.</text>
</comment>
<feature type="compositionally biased region" description="Low complexity" evidence="1">
    <location>
        <begin position="167"/>
        <end position="191"/>
    </location>
</feature>
<sequence>MWRVCAPPTRAEGLQGLQGLLGPSRDGLWLLGDRLQRKRPGTVNWRPPIRGLRFPQGGGAQDPGFWTDDPGGLPGGGETWGRVVVVLSSCNPRPTPPDTHSRLVPARLHAGAEAACARPAIDAPLAAPRTPDGGAIGPTDEHTDAGTDAWRVRPIRRGGWTGEAGLAPPRGGARSSAPARRPGPKAGDAAGRGICCRDAEAAGSGAPSRVPEGKGGHWLRALAAAQGLSGRRDLSARRPYAPTPHARRPLGTEVPAPLGSPHRRAR</sequence>
<reference evidence="2 3" key="1">
    <citation type="submission" date="2023-05" db="EMBL/GenBank/DDBJ databases">
        <title>B98-5 Cell Line De Novo Hybrid Assembly: An Optical Mapping Approach.</title>
        <authorList>
            <person name="Kananen K."/>
            <person name="Auerbach J.A."/>
            <person name="Kautto E."/>
            <person name="Blachly J.S."/>
        </authorList>
    </citation>
    <scope>NUCLEOTIDE SEQUENCE [LARGE SCALE GENOMIC DNA]</scope>
    <source>
        <strain evidence="2">B95-8</strain>
        <tissue evidence="2">Cell line</tissue>
    </source>
</reference>
<feature type="region of interest" description="Disordered" evidence="1">
    <location>
        <begin position="224"/>
        <end position="266"/>
    </location>
</feature>
<dbReference type="Proteomes" id="UP001266305">
    <property type="component" value="Unassembled WGS sequence"/>
</dbReference>
<name>A0ABQ9TTH4_SAGOE</name>
<evidence type="ECO:0000256" key="1">
    <source>
        <dbReference type="SAM" id="MobiDB-lite"/>
    </source>
</evidence>
<organism evidence="2 3">
    <name type="scientific">Saguinus oedipus</name>
    <name type="common">Cotton-top tamarin</name>
    <name type="synonym">Oedipomidas oedipus</name>
    <dbReference type="NCBI Taxonomy" id="9490"/>
    <lineage>
        <taxon>Eukaryota</taxon>
        <taxon>Metazoa</taxon>
        <taxon>Chordata</taxon>
        <taxon>Craniata</taxon>
        <taxon>Vertebrata</taxon>
        <taxon>Euteleostomi</taxon>
        <taxon>Mammalia</taxon>
        <taxon>Eutheria</taxon>
        <taxon>Euarchontoglires</taxon>
        <taxon>Primates</taxon>
        <taxon>Haplorrhini</taxon>
        <taxon>Platyrrhini</taxon>
        <taxon>Cebidae</taxon>
        <taxon>Callitrichinae</taxon>
        <taxon>Saguinus</taxon>
    </lineage>
</organism>
<accession>A0ABQ9TTH4</accession>